<organism evidence="2 3">
    <name type="scientific">Escallonia rubra</name>
    <dbReference type="NCBI Taxonomy" id="112253"/>
    <lineage>
        <taxon>Eukaryota</taxon>
        <taxon>Viridiplantae</taxon>
        <taxon>Streptophyta</taxon>
        <taxon>Embryophyta</taxon>
        <taxon>Tracheophyta</taxon>
        <taxon>Spermatophyta</taxon>
        <taxon>Magnoliopsida</taxon>
        <taxon>eudicotyledons</taxon>
        <taxon>Gunneridae</taxon>
        <taxon>Pentapetalae</taxon>
        <taxon>asterids</taxon>
        <taxon>campanulids</taxon>
        <taxon>Escalloniales</taxon>
        <taxon>Escalloniaceae</taxon>
        <taxon>Escallonia</taxon>
    </lineage>
</organism>
<keyword evidence="1" id="KW-0812">Transmembrane</keyword>
<gene>
    <name evidence="2" type="ORF">RJ640_025319</name>
</gene>
<keyword evidence="3" id="KW-1185">Reference proteome</keyword>
<dbReference type="PANTHER" id="PTHR33430:SF6">
    <property type="entry name" value="MATERNAL EFFECT EMBRYO ARREST PROTEIN"/>
    <property type="match status" value="1"/>
</dbReference>
<reference evidence="2" key="1">
    <citation type="submission" date="2022-12" db="EMBL/GenBank/DDBJ databases">
        <title>Draft genome assemblies for two species of Escallonia (Escalloniales).</title>
        <authorList>
            <person name="Chanderbali A."/>
            <person name="Dervinis C."/>
            <person name="Anghel I."/>
            <person name="Soltis D."/>
            <person name="Soltis P."/>
            <person name="Zapata F."/>
        </authorList>
    </citation>
    <scope>NUCLEOTIDE SEQUENCE</scope>
    <source>
        <strain evidence="2">UCBG92.1500</strain>
        <tissue evidence="2">Leaf</tissue>
    </source>
</reference>
<dbReference type="Proteomes" id="UP001187471">
    <property type="component" value="Unassembled WGS sequence"/>
</dbReference>
<keyword evidence="1" id="KW-1133">Transmembrane helix</keyword>
<comment type="caution">
    <text evidence="2">The sequence shown here is derived from an EMBL/GenBank/DDBJ whole genome shotgun (WGS) entry which is preliminary data.</text>
</comment>
<dbReference type="AlphaFoldDB" id="A0AA88QMU4"/>
<accession>A0AA88QMU4</accession>
<evidence type="ECO:0000256" key="1">
    <source>
        <dbReference type="SAM" id="Phobius"/>
    </source>
</evidence>
<sequence>MSPFFGRTDYQELPARSTAPTKQLSSTSSSKWAKKTSVRVTAVDAIVNVNALFTVAIFIGLSIGTPDTSSSNSCVASATDVRRLFVYEVVSFSFFLFSSLTAQGLKLALNLLNGNLLTEASKASIHLSVLMAGIVVSAFGSVMGCFFLLMSMTIVVQCGLLGVAPQWARPSLWSSAPRALVRLT</sequence>
<evidence type="ECO:0000313" key="2">
    <source>
        <dbReference type="EMBL" id="KAK2965810.1"/>
    </source>
</evidence>
<evidence type="ECO:0000313" key="3">
    <source>
        <dbReference type="Proteomes" id="UP001187471"/>
    </source>
</evidence>
<keyword evidence="1" id="KW-0472">Membrane</keyword>
<name>A0AA88QMU4_9ASTE</name>
<dbReference type="EMBL" id="JAVXUO010003180">
    <property type="protein sequence ID" value="KAK2965810.1"/>
    <property type="molecule type" value="Genomic_DNA"/>
</dbReference>
<dbReference type="PANTHER" id="PTHR33430">
    <property type="entry name" value="MATERNAL EFFECT EMBRYO ARREST PROTEIN"/>
    <property type="match status" value="1"/>
</dbReference>
<feature type="transmembrane region" description="Helical" evidence="1">
    <location>
        <begin position="84"/>
        <end position="105"/>
    </location>
</feature>
<feature type="transmembrane region" description="Helical" evidence="1">
    <location>
        <begin position="125"/>
        <end position="149"/>
    </location>
</feature>
<protein>
    <submittedName>
        <fullName evidence="2">Uncharacterized protein</fullName>
    </submittedName>
</protein>
<proteinExistence type="predicted"/>
<feature type="transmembrane region" description="Helical" evidence="1">
    <location>
        <begin position="45"/>
        <end position="63"/>
    </location>
</feature>